<keyword evidence="3" id="KW-1185">Reference proteome</keyword>
<proteinExistence type="predicted"/>
<dbReference type="AlphaFoldDB" id="A0A067Q6G8"/>
<feature type="region of interest" description="Disordered" evidence="1">
    <location>
        <begin position="71"/>
        <end position="154"/>
    </location>
</feature>
<evidence type="ECO:0000313" key="3">
    <source>
        <dbReference type="Proteomes" id="UP000027265"/>
    </source>
</evidence>
<evidence type="ECO:0000313" key="2">
    <source>
        <dbReference type="EMBL" id="KDQ58201.1"/>
    </source>
</evidence>
<dbReference type="Proteomes" id="UP000027265">
    <property type="component" value="Unassembled WGS sequence"/>
</dbReference>
<dbReference type="InParanoid" id="A0A067Q6G8"/>
<dbReference type="HOGENOM" id="CLU_1378308_0_0_1"/>
<dbReference type="OrthoDB" id="3266602at2759"/>
<gene>
    <name evidence="2" type="ORF">JAAARDRAFT_260483</name>
</gene>
<feature type="compositionally biased region" description="Polar residues" evidence="1">
    <location>
        <begin position="99"/>
        <end position="116"/>
    </location>
</feature>
<dbReference type="EMBL" id="KL197718">
    <property type="protein sequence ID" value="KDQ58201.1"/>
    <property type="molecule type" value="Genomic_DNA"/>
</dbReference>
<reference evidence="3" key="1">
    <citation type="journal article" date="2014" name="Proc. Natl. Acad. Sci. U.S.A.">
        <title>Extensive sampling of basidiomycete genomes demonstrates inadequacy of the white-rot/brown-rot paradigm for wood decay fungi.</title>
        <authorList>
            <person name="Riley R."/>
            <person name="Salamov A.A."/>
            <person name="Brown D.W."/>
            <person name="Nagy L.G."/>
            <person name="Floudas D."/>
            <person name="Held B.W."/>
            <person name="Levasseur A."/>
            <person name="Lombard V."/>
            <person name="Morin E."/>
            <person name="Otillar R."/>
            <person name="Lindquist E.A."/>
            <person name="Sun H."/>
            <person name="LaButti K.M."/>
            <person name="Schmutz J."/>
            <person name="Jabbour D."/>
            <person name="Luo H."/>
            <person name="Baker S.E."/>
            <person name="Pisabarro A.G."/>
            <person name="Walton J.D."/>
            <person name="Blanchette R.A."/>
            <person name="Henrissat B."/>
            <person name="Martin F."/>
            <person name="Cullen D."/>
            <person name="Hibbett D.S."/>
            <person name="Grigoriev I.V."/>
        </authorList>
    </citation>
    <scope>NUCLEOTIDE SEQUENCE [LARGE SCALE GENOMIC DNA]</scope>
    <source>
        <strain evidence="3">MUCL 33604</strain>
    </source>
</reference>
<evidence type="ECO:0000256" key="1">
    <source>
        <dbReference type="SAM" id="MobiDB-lite"/>
    </source>
</evidence>
<protein>
    <submittedName>
        <fullName evidence="2">Uncharacterized protein</fullName>
    </submittedName>
</protein>
<feature type="compositionally biased region" description="Polar residues" evidence="1">
    <location>
        <begin position="72"/>
        <end position="87"/>
    </location>
</feature>
<sequence>MVFGFDGEYSVVADPSRGLGDVRNRVEDVKQQIASVGGWNFSRLGSFLVNGGAVVTRFSCLHEIVLQHPISPASSSETSGPVANTNPEELKGNEPAPPESSSDVNGTKTVSPQQVDGQPPCDPQMNVDLPPKASKSDGPPLPQTLEGSVPTAPGVPEPLLGGILVKRMTGELEVGVVADITHRFFPGQRIVVRFRLVG</sequence>
<organism evidence="2 3">
    <name type="scientific">Jaapia argillacea MUCL 33604</name>
    <dbReference type="NCBI Taxonomy" id="933084"/>
    <lineage>
        <taxon>Eukaryota</taxon>
        <taxon>Fungi</taxon>
        <taxon>Dikarya</taxon>
        <taxon>Basidiomycota</taxon>
        <taxon>Agaricomycotina</taxon>
        <taxon>Agaricomycetes</taxon>
        <taxon>Agaricomycetidae</taxon>
        <taxon>Jaapiales</taxon>
        <taxon>Jaapiaceae</taxon>
        <taxon>Jaapia</taxon>
    </lineage>
</organism>
<accession>A0A067Q6G8</accession>
<name>A0A067Q6G8_9AGAM</name>